<protein>
    <submittedName>
        <fullName evidence="9">ABC transporter permease</fullName>
    </submittedName>
</protein>
<keyword evidence="2" id="KW-1003">Cell membrane</keyword>
<dbReference type="Proteomes" id="UP001163726">
    <property type="component" value="Plasmid pCadTS8_2"/>
</dbReference>
<evidence type="ECO:0000256" key="3">
    <source>
        <dbReference type="ARBA" id="ARBA00022692"/>
    </source>
</evidence>
<keyword evidence="10" id="KW-1185">Reference proteome</keyword>
<organism evidence="9 10">
    <name type="scientific">Catenovulum adriaticum</name>
    <dbReference type="NCBI Taxonomy" id="2984846"/>
    <lineage>
        <taxon>Bacteria</taxon>
        <taxon>Pseudomonadati</taxon>
        <taxon>Pseudomonadota</taxon>
        <taxon>Gammaproteobacteria</taxon>
        <taxon>Alteromonadales</taxon>
        <taxon>Alteromonadaceae</taxon>
        <taxon>Catenovulum</taxon>
    </lineage>
</organism>
<feature type="transmembrane region" description="Helical" evidence="6">
    <location>
        <begin position="16"/>
        <end position="34"/>
    </location>
</feature>
<evidence type="ECO:0000256" key="1">
    <source>
        <dbReference type="ARBA" id="ARBA00004651"/>
    </source>
</evidence>
<evidence type="ECO:0000256" key="6">
    <source>
        <dbReference type="SAM" id="Phobius"/>
    </source>
</evidence>
<accession>A0ABY7ASU7</accession>
<dbReference type="InterPro" id="IPR003838">
    <property type="entry name" value="ABC3_permease_C"/>
</dbReference>
<sequence length="407" mass="44714">MLTSLAWNSLKSRGKTVSLTFISLFISLTVLLSVEHIRTQAKESFSRSTSGIDLIVGAPSGQLNLLLYSVFRMGSAVNDIQYQSFAKLQKHKDVSWAIPIALGDSHKGYRVLGTNKEYFKSFQYGHQQKLTFAAGQAFNGIFETVLGFEVAKQLNYKVGDRIVIAHGIGSSSFKEHKNSPFIVSGILTPTGTPVDKSVHVTLAGIEAVHLPPAHLKKLIANLDKISPEQIYPKTITAVMLGLKSKFSTFTLQRRINQMQDDRLMAILPGVAMAELWQLMRTLENVLRVISFLVLISSLIGLCTMLLASMEQRKAEISVLRIMGAGSSIIFSLIVVEALILVMLSAISAISLISLSLYYLGDWISAEFGLFLSANIFTQSSIETLGLIIFATFVTALIPAFSAYRQAR</sequence>
<evidence type="ECO:0000256" key="5">
    <source>
        <dbReference type="ARBA" id="ARBA00023136"/>
    </source>
</evidence>
<dbReference type="PANTHER" id="PTHR43738">
    <property type="entry name" value="ABC TRANSPORTER, MEMBRANE PROTEIN"/>
    <property type="match status" value="1"/>
</dbReference>
<evidence type="ECO:0000256" key="2">
    <source>
        <dbReference type="ARBA" id="ARBA00022475"/>
    </source>
</evidence>
<dbReference type="Pfam" id="PF12704">
    <property type="entry name" value="MacB_PCD"/>
    <property type="match status" value="1"/>
</dbReference>
<keyword evidence="5 6" id="KW-0472">Membrane</keyword>
<reference evidence="9" key="1">
    <citation type="submission" date="2022-10" db="EMBL/GenBank/DDBJ databases">
        <title>Catenovulum adriacola sp. nov. isolated in the Harbour of Susak.</title>
        <authorList>
            <person name="Schoch T."/>
            <person name="Reich S.J."/>
            <person name="Stoeferle S."/>
            <person name="Flaiz M."/>
            <person name="Kazda M."/>
            <person name="Riedel C.U."/>
            <person name="Duerre P."/>
        </authorList>
    </citation>
    <scope>NUCLEOTIDE SEQUENCE</scope>
    <source>
        <strain evidence="9">TS8</strain>
        <plasmid evidence="9">pCadTS8_2</plasmid>
    </source>
</reference>
<keyword evidence="9" id="KW-0614">Plasmid</keyword>
<feature type="transmembrane region" description="Helical" evidence="6">
    <location>
        <begin position="328"/>
        <end position="359"/>
    </location>
</feature>
<name>A0ABY7ASU7_9ALTE</name>
<keyword evidence="3 6" id="KW-0812">Transmembrane</keyword>
<dbReference type="RefSeq" id="WP_268077168.1">
    <property type="nucleotide sequence ID" value="NZ_CP109967.1"/>
</dbReference>
<geneLocation type="plasmid" evidence="9 10">
    <name>pCadTS8_2</name>
</geneLocation>
<feature type="transmembrane region" description="Helical" evidence="6">
    <location>
        <begin position="285"/>
        <end position="307"/>
    </location>
</feature>
<dbReference type="InterPro" id="IPR051125">
    <property type="entry name" value="ABC-4/HrtB_transporter"/>
</dbReference>
<keyword evidence="4 6" id="KW-1133">Transmembrane helix</keyword>
<dbReference type="InterPro" id="IPR025857">
    <property type="entry name" value="MacB_PCD"/>
</dbReference>
<evidence type="ECO:0000256" key="4">
    <source>
        <dbReference type="ARBA" id="ARBA00022989"/>
    </source>
</evidence>
<feature type="domain" description="ABC3 transporter permease C-terminal" evidence="7">
    <location>
        <begin position="288"/>
        <end position="404"/>
    </location>
</feature>
<evidence type="ECO:0000259" key="8">
    <source>
        <dbReference type="Pfam" id="PF12704"/>
    </source>
</evidence>
<dbReference type="Pfam" id="PF02687">
    <property type="entry name" value="FtsX"/>
    <property type="match status" value="1"/>
</dbReference>
<proteinExistence type="predicted"/>
<gene>
    <name evidence="9" type="ORF">OLW01_16770</name>
</gene>
<dbReference type="EMBL" id="CP109967">
    <property type="protein sequence ID" value="WAJ72390.1"/>
    <property type="molecule type" value="Genomic_DNA"/>
</dbReference>
<comment type="subcellular location">
    <subcellularLocation>
        <location evidence="1">Cell membrane</location>
        <topology evidence="1">Multi-pass membrane protein</topology>
    </subcellularLocation>
</comment>
<feature type="transmembrane region" description="Helical" evidence="6">
    <location>
        <begin position="379"/>
        <end position="403"/>
    </location>
</feature>
<evidence type="ECO:0000313" key="10">
    <source>
        <dbReference type="Proteomes" id="UP001163726"/>
    </source>
</evidence>
<evidence type="ECO:0000313" key="9">
    <source>
        <dbReference type="EMBL" id="WAJ72390.1"/>
    </source>
</evidence>
<evidence type="ECO:0000259" key="7">
    <source>
        <dbReference type="Pfam" id="PF02687"/>
    </source>
</evidence>
<feature type="domain" description="MacB-like periplasmic core" evidence="8">
    <location>
        <begin position="21"/>
        <end position="205"/>
    </location>
</feature>
<dbReference type="PANTHER" id="PTHR43738:SF2">
    <property type="entry name" value="ABC TRANSPORTER PERMEASE"/>
    <property type="match status" value="1"/>
</dbReference>